<gene>
    <name evidence="6" type="primary">IVBIT</name>
</gene>
<dbReference type="SMART" id="SM00131">
    <property type="entry name" value="KU"/>
    <property type="match status" value="1"/>
</dbReference>
<organism evidence="6">
    <name type="scientific">Lepeophtheirus salmonis</name>
    <name type="common">Salmon louse</name>
    <name type="synonym">Caligus salmonis</name>
    <dbReference type="NCBI Taxonomy" id="72036"/>
    <lineage>
        <taxon>Eukaryota</taxon>
        <taxon>Metazoa</taxon>
        <taxon>Ecdysozoa</taxon>
        <taxon>Arthropoda</taxon>
        <taxon>Crustacea</taxon>
        <taxon>Multicrustacea</taxon>
        <taxon>Hexanauplia</taxon>
        <taxon>Copepoda</taxon>
        <taxon>Siphonostomatoida</taxon>
        <taxon>Caligidae</taxon>
        <taxon>Lepeophtheirus</taxon>
    </lineage>
</organism>
<dbReference type="PANTHER" id="PTHR10083">
    <property type="entry name" value="KUNITZ-TYPE PROTEASE INHIBITOR-RELATED"/>
    <property type="match status" value="1"/>
</dbReference>
<keyword evidence="1" id="KW-0646">Protease inhibitor</keyword>
<feature type="domain" description="BPTI/Kunitz inhibitor" evidence="5">
    <location>
        <begin position="38"/>
        <end position="90"/>
    </location>
</feature>
<accession>D3PH39</accession>
<dbReference type="InterPro" id="IPR002223">
    <property type="entry name" value="Kunitz_BPTI"/>
</dbReference>
<keyword evidence="3" id="KW-1015">Disulfide bond</keyword>
<dbReference type="CDD" id="cd00109">
    <property type="entry name" value="Kunitz-type"/>
    <property type="match status" value="1"/>
</dbReference>
<keyword evidence="2" id="KW-0722">Serine protease inhibitor</keyword>
<sequence>MNKLFSLILPFCALLQILFCFNAVTARPGDSSVKSEHCKSEPVTGEIFCAGYFPKFTFKYDAMSCEPYIYGGCGATANLYDTLQECMSSCVHGSAPTEEAPVES</sequence>
<feature type="chain" id="PRO_5003048375" evidence="4">
    <location>
        <begin position="27"/>
        <end position="104"/>
    </location>
</feature>
<evidence type="ECO:0000256" key="1">
    <source>
        <dbReference type="ARBA" id="ARBA00022690"/>
    </source>
</evidence>
<reference evidence="6" key="1">
    <citation type="submission" date="2010-03" db="EMBL/GenBank/DDBJ databases">
        <title>Lepeophtheirus salmonis ESTs and full-length cDNAs.</title>
        <authorList>
            <person name="Yasuike M."/>
            <person name="von Schalburg K."/>
            <person name="Cooper G."/>
            <person name="Leong J."/>
            <person name="Jones S.R.M."/>
            <person name="Koop B.F."/>
        </authorList>
    </citation>
    <scope>NUCLEOTIDE SEQUENCE</scope>
    <source>
        <tissue evidence="6">Whole</tissue>
    </source>
</reference>
<evidence type="ECO:0000313" key="6">
    <source>
        <dbReference type="EMBL" id="ADD24585.1"/>
    </source>
</evidence>
<name>D3PH39_LEPSM</name>
<evidence type="ECO:0000256" key="4">
    <source>
        <dbReference type="SAM" id="SignalP"/>
    </source>
</evidence>
<dbReference type="GO" id="GO:0005615">
    <property type="term" value="C:extracellular space"/>
    <property type="evidence" value="ECO:0007669"/>
    <property type="project" value="TreeGrafter"/>
</dbReference>
<protein>
    <submittedName>
        <fullName evidence="6">Trypsin and chymotrypsim bi-functional serine protease inhibitor</fullName>
    </submittedName>
</protein>
<dbReference type="Pfam" id="PF00014">
    <property type="entry name" value="Kunitz_BPTI"/>
    <property type="match status" value="1"/>
</dbReference>
<evidence type="ECO:0000256" key="3">
    <source>
        <dbReference type="ARBA" id="ARBA00023157"/>
    </source>
</evidence>
<evidence type="ECO:0000259" key="5">
    <source>
        <dbReference type="PROSITE" id="PS50279"/>
    </source>
</evidence>
<evidence type="ECO:0000256" key="2">
    <source>
        <dbReference type="ARBA" id="ARBA00022900"/>
    </source>
</evidence>
<dbReference type="GO" id="GO:0004867">
    <property type="term" value="F:serine-type endopeptidase inhibitor activity"/>
    <property type="evidence" value="ECO:0007669"/>
    <property type="project" value="UniProtKB-KW"/>
</dbReference>
<dbReference type="OrthoDB" id="4473401at2759"/>
<dbReference type="EMBL" id="BT120945">
    <property type="protein sequence ID" value="ADD24585.1"/>
    <property type="molecule type" value="mRNA"/>
</dbReference>
<keyword evidence="4" id="KW-0732">Signal</keyword>
<dbReference type="PANTHER" id="PTHR10083:SF328">
    <property type="entry name" value="TISSUE FACTOR PATHWAY INHIBITOR"/>
    <property type="match status" value="1"/>
</dbReference>
<feature type="signal peptide" evidence="4">
    <location>
        <begin position="1"/>
        <end position="26"/>
    </location>
</feature>
<dbReference type="PROSITE" id="PS50279">
    <property type="entry name" value="BPTI_KUNITZ_2"/>
    <property type="match status" value="1"/>
</dbReference>
<dbReference type="InterPro" id="IPR036880">
    <property type="entry name" value="Kunitz_BPTI_sf"/>
</dbReference>
<dbReference type="Gene3D" id="4.10.410.10">
    <property type="entry name" value="Pancreatic trypsin inhibitor Kunitz domain"/>
    <property type="match status" value="1"/>
</dbReference>
<dbReference type="AlphaFoldDB" id="D3PH39"/>
<dbReference type="SUPFAM" id="SSF57362">
    <property type="entry name" value="BPTI-like"/>
    <property type="match status" value="1"/>
</dbReference>
<proteinExistence type="evidence at transcript level"/>
<dbReference type="InterPro" id="IPR050098">
    <property type="entry name" value="TFPI/VKTCI-like"/>
</dbReference>